<evidence type="ECO:0000256" key="1">
    <source>
        <dbReference type="SAM" id="MobiDB-lite"/>
    </source>
</evidence>
<sequence>MTVHTTVQLLRKIFSTFDLPAVLVSDNAPTFVAFEFKNFLKANGIIHKLSPPYHPATNGLAERCVQSFKNTLKTLSGNGKDIEINLCKFLINYRRTPHTTTGNTPSFLMFGRDLRTRLDLIFPTEKSENKNFESSKYRTFKEGEKVAVRDYLNTNKWQYGRVQRKLGNLIYLVQLDDLRVWKRHVDQIRSIGNDTPLKINFTPTTPPETYGSSVDKQKHPIGDETVSESADPKSTSDKSDGGPADPAGT</sequence>
<evidence type="ECO:0000313" key="4">
    <source>
        <dbReference type="RefSeq" id="XP_026668696.1"/>
    </source>
</evidence>
<dbReference type="InterPro" id="IPR050951">
    <property type="entry name" value="Retrovirus_Pol_polyprotein"/>
</dbReference>
<dbReference type="InterPro" id="IPR012337">
    <property type="entry name" value="RNaseH-like_sf"/>
</dbReference>
<dbReference type="AlphaFoldDB" id="A0AAJ7RZQ8"/>
<keyword evidence="3" id="KW-1185">Reference proteome</keyword>
<evidence type="ECO:0000313" key="3">
    <source>
        <dbReference type="Proteomes" id="UP000694925"/>
    </source>
</evidence>
<dbReference type="SUPFAM" id="SSF53098">
    <property type="entry name" value="Ribonuclease H-like"/>
    <property type="match status" value="1"/>
</dbReference>
<dbReference type="InterPro" id="IPR036397">
    <property type="entry name" value="RNaseH_sf"/>
</dbReference>
<dbReference type="KEGG" id="ccal:113464218"/>
<feature type="compositionally biased region" description="Basic and acidic residues" evidence="1">
    <location>
        <begin position="230"/>
        <end position="240"/>
    </location>
</feature>
<name>A0AAJ7RZQ8_9HYME</name>
<dbReference type="Gene3D" id="3.30.420.10">
    <property type="entry name" value="Ribonuclease H-like superfamily/Ribonuclease H"/>
    <property type="match status" value="1"/>
</dbReference>
<evidence type="ECO:0000259" key="2">
    <source>
        <dbReference type="PROSITE" id="PS50994"/>
    </source>
</evidence>
<gene>
    <name evidence="4" type="primary">LOC113464218</name>
</gene>
<accession>A0AAJ7RZQ8</accession>
<dbReference type="InterPro" id="IPR001584">
    <property type="entry name" value="Integrase_cat-core"/>
</dbReference>
<feature type="domain" description="Integrase catalytic" evidence="2">
    <location>
        <begin position="1"/>
        <end position="113"/>
    </location>
</feature>
<dbReference type="Proteomes" id="UP000694925">
    <property type="component" value="Unplaced"/>
</dbReference>
<dbReference type="GO" id="GO:0003676">
    <property type="term" value="F:nucleic acid binding"/>
    <property type="evidence" value="ECO:0007669"/>
    <property type="project" value="InterPro"/>
</dbReference>
<feature type="region of interest" description="Disordered" evidence="1">
    <location>
        <begin position="194"/>
        <end position="249"/>
    </location>
</feature>
<feature type="non-terminal residue" evidence="4">
    <location>
        <position position="249"/>
    </location>
</feature>
<reference evidence="4" key="1">
    <citation type="submission" date="2025-08" db="UniProtKB">
        <authorList>
            <consortium name="RefSeq"/>
        </authorList>
    </citation>
    <scope>IDENTIFICATION</scope>
    <source>
        <tissue evidence="4">Whole body</tissue>
    </source>
</reference>
<dbReference type="PROSITE" id="PS50994">
    <property type="entry name" value="INTEGRASE"/>
    <property type="match status" value="1"/>
</dbReference>
<protein>
    <submittedName>
        <fullName evidence="4">Uncharacterized protein K02A2.6-like</fullName>
    </submittedName>
</protein>
<dbReference type="GeneID" id="113464218"/>
<dbReference type="PANTHER" id="PTHR37984:SF5">
    <property type="entry name" value="PROTEIN NYNRIN-LIKE"/>
    <property type="match status" value="1"/>
</dbReference>
<organism evidence="3 4">
    <name type="scientific">Ceratina calcarata</name>
    <dbReference type="NCBI Taxonomy" id="156304"/>
    <lineage>
        <taxon>Eukaryota</taxon>
        <taxon>Metazoa</taxon>
        <taxon>Ecdysozoa</taxon>
        <taxon>Arthropoda</taxon>
        <taxon>Hexapoda</taxon>
        <taxon>Insecta</taxon>
        <taxon>Pterygota</taxon>
        <taxon>Neoptera</taxon>
        <taxon>Endopterygota</taxon>
        <taxon>Hymenoptera</taxon>
        <taxon>Apocrita</taxon>
        <taxon>Aculeata</taxon>
        <taxon>Apoidea</taxon>
        <taxon>Anthophila</taxon>
        <taxon>Apidae</taxon>
        <taxon>Ceratina</taxon>
        <taxon>Zadontomerus</taxon>
    </lineage>
</organism>
<dbReference type="GO" id="GO:0015074">
    <property type="term" value="P:DNA integration"/>
    <property type="evidence" value="ECO:0007669"/>
    <property type="project" value="InterPro"/>
</dbReference>
<dbReference type="RefSeq" id="XP_026668696.1">
    <property type="nucleotide sequence ID" value="XM_026812895.1"/>
</dbReference>
<proteinExistence type="predicted"/>
<dbReference type="PANTHER" id="PTHR37984">
    <property type="entry name" value="PROTEIN CBG26694"/>
    <property type="match status" value="1"/>
</dbReference>